<dbReference type="SMART" id="SM00342">
    <property type="entry name" value="HTH_ARAC"/>
    <property type="match status" value="1"/>
</dbReference>
<dbReference type="InterPro" id="IPR020449">
    <property type="entry name" value="Tscrpt_reg_AraC-type_HTH"/>
</dbReference>
<dbReference type="Gene3D" id="1.10.10.60">
    <property type="entry name" value="Homeodomain-like"/>
    <property type="match status" value="2"/>
</dbReference>
<proteinExistence type="predicted"/>
<dbReference type="EMBL" id="JBBKTW010000005">
    <property type="protein sequence ID" value="MEN2989736.1"/>
    <property type="molecule type" value="Genomic_DNA"/>
</dbReference>
<evidence type="ECO:0000256" key="3">
    <source>
        <dbReference type="ARBA" id="ARBA00023163"/>
    </source>
</evidence>
<dbReference type="Proteomes" id="UP001413721">
    <property type="component" value="Unassembled WGS sequence"/>
</dbReference>
<dbReference type="InterPro" id="IPR018062">
    <property type="entry name" value="HTH_AraC-typ_CS"/>
</dbReference>
<dbReference type="PANTHER" id="PTHR46796">
    <property type="entry name" value="HTH-TYPE TRANSCRIPTIONAL ACTIVATOR RHAS-RELATED"/>
    <property type="match status" value="1"/>
</dbReference>
<dbReference type="RefSeq" id="WP_345932865.1">
    <property type="nucleotide sequence ID" value="NZ_JBBKTV010000004.1"/>
</dbReference>
<dbReference type="PRINTS" id="PR00032">
    <property type="entry name" value="HTHARAC"/>
</dbReference>
<comment type="caution">
    <text evidence="5">The sequence shown here is derived from an EMBL/GenBank/DDBJ whole genome shotgun (WGS) entry which is preliminary data.</text>
</comment>
<evidence type="ECO:0000259" key="4">
    <source>
        <dbReference type="PROSITE" id="PS01124"/>
    </source>
</evidence>
<dbReference type="InterPro" id="IPR009057">
    <property type="entry name" value="Homeodomain-like_sf"/>
</dbReference>
<accession>A0ABU9YM47</accession>
<dbReference type="PROSITE" id="PS01124">
    <property type="entry name" value="HTH_ARAC_FAMILY_2"/>
    <property type="match status" value="1"/>
</dbReference>
<keyword evidence="6" id="KW-1185">Reference proteome</keyword>
<keyword evidence="3" id="KW-0804">Transcription</keyword>
<feature type="domain" description="HTH araC/xylS-type" evidence="4">
    <location>
        <begin position="196"/>
        <end position="294"/>
    </location>
</feature>
<reference evidence="5 6" key="1">
    <citation type="submission" date="2024-03" db="EMBL/GenBank/DDBJ databases">
        <title>High-quality draft genome sequencing of Tistrella sp. BH-R2-4.</title>
        <authorList>
            <person name="Dong C."/>
        </authorList>
    </citation>
    <scope>NUCLEOTIDE SEQUENCE [LARGE SCALE GENOMIC DNA]</scope>
    <source>
        <strain evidence="5 6">BH-R2-4</strain>
    </source>
</reference>
<keyword evidence="1" id="KW-0805">Transcription regulation</keyword>
<dbReference type="InterPro" id="IPR018060">
    <property type="entry name" value="HTH_AraC"/>
</dbReference>
<gene>
    <name evidence="5" type="ORF">WG926_15575</name>
</gene>
<dbReference type="Pfam" id="PF12833">
    <property type="entry name" value="HTH_18"/>
    <property type="match status" value="1"/>
</dbReference>
<evidence type="ECO:0000256" key="1">
    <source>
        <dbReference type="ARBA" id="ARBA00023015"/>
    </source>
</evidence>
<dbReference type="SUPFAM" id="SSF46689">
    <property type="entry name" value="Homeodomain-like"/>
    <property type="match status" value="2"/>
</dbReference>
<evidence type="ECO:0000313" key="6">
    <source>
        <dbReference type="Proteomes" id="UP001413721"/>
    </source>
</evidence>
<evidence type="ECO:0000313" key="5">
    <source>
        <dbReference type="EMBL" id="MEN2989736.1"/>
    </source>
</evidence>
<name>A0ABU9YM47_9PROT</name>
<organism evidence="5 6">
    <name type="scientific">Tistrella arctica</name>
    <dbReference type="NCBI Taxonomy" id="3133430"/>
    <lineage>
        <taxon>Bacteria</taxon>
        <taxon>Pseudomonadati</taxon>
        <taxon>Pseudomonadota</taxon>
        <taxon>Alphaproteobacteria</taxon>
        <taxon>Geminicoccales</taxon>
        <taxon>Geminicoccaceae</taxon>
        <taxon>Tistrella</taxon>
    </lineage>
</organism>
<dbReference type="PROSITE" id="PS00041">
    <property type="entry name" value="HTH_ARAC_FAMILY_1"/>
    <property type="match status" value="1"/>
</dbReference>
<dbReference type="PANTHER" id="PTHR46796:SF14">
    <property type="entry name" value="TRANSCRIPTIONAL REGULATORY PROTEIN"/>
    <property type="match status" value="1"/>
</dbReference>
<keyword evidence="2" id="KW-0238">DNA-binding</keyword>
<evidence type="ECO:0000256" key="2">
    <source>
        <dbReference type="ARBA" id="ARBA00023125"/>
    </source>
</evidence>
<dbReference type="InterPro" id="IPR050204">
    <property type="entry name" value="AraC_XylS_family_regulators"/>
</dbReference>
<sequence length="297" mass="32609">MAVSGFVPRMDSTIDGVSVIGELRCRSWDGVVADVWDVACAADARGSYVSGHPRLFIPLEKSGAGDFVVAARPDLPPPRDAIAPCQISYIPADMPLWGRGSGAHRLRHLDLHFDVDALARRLGEDLDAVALATPRLMFSDDRLLALARLIATECDRPQGLHDLYGDGLAVALFIDLMQIQRRPQRQRSPLAPWQLRRVTAFIEDNCQGSIRLQELAGLVGLSPSYFSHAFKASTGMPPHQWQMAARIRRAQALLARPGATLAGIAATTGFSDQAHFTRVFKRMVGVTPAIWQRNRDL</sequence>
<protein>
    <submittedName>
        <fullName evidence="5">AraC family transcriptional regulator</fullName>
    </submittedName>
</protein>